<dbReference type="AlphaFoldDB" id="A0A9D3XCF0"/>
<comment type="caution">
    <text evidence="1">The sequence shown here is derived from an EMBL/GenBank/DDBJ whole genome shotgun (WGS) entry which is preliminary data.</text>
</comment>
<dbReference type="Proteomes" id="UP000827986">
    <property type="component" value="Unassembled WGS sequence"/>
</dbReference>
<reference evidence="1" key="1">
    <citation type="submission" date="2021-09" db="EMBL/GenBank/DDBJ databases">
        <title>The genome of Mauremys mutica provides insights into the evolution of semi-aquatic lifestyle.</title>
        <authorList>
            <person name="Gong S."/>
            <person name="Gao Y."/>
        </authorList>
    </citation>
    <scope>NUCLEOTIDE SEQUENCE</scope>
    <source>
        <strain evidence="1">MM-2020</strain>
        <tissue evidence="1">Muscle</tissue>
    </source>
</reference>
<keyword evidence="2" id="KW-1185">Reference proteome</keyword>
<sequence length="110" mass="12586">MVYYNLFSPHVVCANQQVSGMAIWPEESYLLDIEKSPHTKKKRLFRLEGISVVICIVSECALCTKCSQLMEGKILCFITSVAFKFCTFKKNPYNYNSEALFIFVAVRALE</sequence>
<organism evidence="1 2">
    <name type="scientific">Mauremys mutica</name>
    <name type="common">yellowpond turtle</name>
    <dbReference type="NCBI Taxonomy" id="74926"/>
    <lineage>
        <taxon>Eukaryota</taxon>
        <taxon>Metazoa</taxon>
        <taxon>Chordata</taxon>
        <taxon>Craniata</taxon>
        <taxon>Vertebrata</taxon>
        <taxon>Euteleostomi</taxon>
        <taxon>Archelosauria</taxon>
        <taxon>Testudinata</taxon>
        <taxon>Testudines</taxon>
        <taxon>Cryptodira</taxon>
        <taxon>Durocryptodira</taxon>
        <taxon>Testudinoidea</taxon>
        <taxon>Geoemydidae</taxon>
        <taxon>Geoemydinae</taxon>
        <taxon>Mauremys</taxon>
    </lineage>
</organism>
<protein>
    <submittedName>
        <fullName evidence="1">Uncharacterized protein</fullName>
    </submittedName>
</protein>
<name>A0A9D3XCF0_9SAUR</name>
<proteinExistence type="predicted"/>
<evidence type="ECO:0000313" key="2">
    <source>
        <dbReference type="Proteomes" id="UP000827986"/>
    </source>
</evidence>
<accession>A0A9D3XCF0</accession>
<evidence type="ECO:0000313" key="1">
    <source>
        <dbReference type="EMBL" id="KAH1179079.1"/>
    </source>
</evidence>
<dbReference type="EMBL" id="JAHDVG010000473">
    <property type="protein sequence ID" value="KAH1179079.1"/>
    <property type="molecule type" value="Genomic_DNA"/>
</dbReference>
<gene>
    <name evidence="1" type="ORF">KIL84_000410</name>
</gene>